<sequence length="52" mass="5436">MRHNGREPEQGSDGEPEGSPSGPTGFSTDADVLALLGHDGAALPADFRLESW</sequence>
<keyword evidence="3" id="KW-1185">Reference proteome</keyword>
<accession>A0ABN2NDV3</accession>
<comment type="caution">
    <text evidence="2">The sequence shown here is derived from an EMBL/GenBank/DDBJ whole genome shotgun (WGS) entry which is preliminary data.</text>
</comment>
<protein>
    <submittedName>
        <fullName evidence="2">Uncharacterized protein</fullName>
    </submittedName>
</protein>
<organism evidence="2 3">
    <name type="scientific">Pseudonocardia ailaonensis</name>
    <dbReference type="NCBI Taxonomy" id="367279"/>
    <lineage>
        <taxon>Bacteria</taxon>
        <taxon>Bacillati</taxon>
        <taxon>Actinomycetota</taxon>
        <taxon>Actinomycetes</taxon>
        <taxon>Pseudonocardiales</taxon>
        <taxon>Pseudonocardiaceae</taxon>
        <taxon>Pseudonocardia</taxon>
    </lineage>
</organism>
<feature type="region of interest" description="Disordered" evidence="1">
    <location>
        <begin position="1"/>
        <end position="32"/>
    </location>
</feature>
<evidence type="ECO:0000313" key="2">
    <source>
        <dbReference type="EMBL" id="GAA1863242.1"/>
    </source>
</evidence>
<dbReference type="Proteomes" id="UP001500449">
    <property type="component" value="Unassembled WGS sequence"/>
</dbReference>
<dbReference type="EMBL" id="BAAAQK010000018">
    <property type="protein sequence ID" value="GAA1863242.1"/>
    <property type="molecule type" value="Genomic_DNA"/>
</dbReference>
<feature type="compositionally biased region" description="Low complexity" evidence="1">
    <location>
        <begin position="17"/>
        <end position="27"/>
    </location>
</feature>
<evidence type="ECO:0000313" key="3">
    <source>
        <dbReference type="Proteomes" id="UP001500449"/>
    </source>
</evidence>
<gene>
    <name evidence="2" type="ORF">GCM10009836_49510</name>
</gene>
<reference evidence="2 3" key="1">
    <citation type="journal article" date="2019" name="Int. J. Syst. Evol. Microbiol.">
        <title>The Global Catalogue of Microorganisms (GCM) 10K type strain sequencing project: providing services to taxonomists for standard genome sequencing and annotation.</title>
        <authorList>
            <consortium name="The Broad Institute Genomics Platform"/>
            <consortium name="The Broad Institute Genome Sequencing Center for Infectious Disease"/>
            <person name="Wu L."/>
            <person name="Ma J."/>
        </authorList>
    </citation>
    <scope>NUCLEOTIDE SEQUENCE [LARGE SCALE GENOMIC DNA]</scope>
    <source>
        <strain evidence="2 3">JCM 16009</strain>
    </source>
</reference>
<evidence type="ECO:0000256" key="1">
    <source>
        <dbReference type="SAM" id="MobiDB-lite"/>
    </source>
</evidence>
<proteinExistence type="predicted"/>
<name>A0ABN2NDV3_9PSEU</name>
<dbReference type="RefSeq" id="WP_344421603.1">
    <property type="nucleotide sequence ID" value="NZ_BAAAQK010000018.1"/>
</dbReference>